<dbReference type="PANTHER" id="PTHR46663:SF2">
    <property type="entry name" value="GGDEF DOMAIN-CONTAINING PROTEIN"/>
    <property type="match status" value="1"/>
</dbReference>
<evidence type="ECO:0000313" key="4">
    <source>
        <dbReference type="Proteomes" id="UP000662200"/>
    </source>
</evidence>
<sequence>MTGRHYHVLIAFSPGQPSKPWKANGRPGDSNQSLELRQVSLTISTGTTLAWTMIGLIAGVAALLPAWWIANRQRVHWQTKALTDELTGLANRRHLIRTLHRMADTSRAVAVILLDLDGFKQVNDIGGHGAGDDLLRAVADRLNRIEHRHLHTIARLGGDEYAIVIDNPDSAADIADAIAQALAGTPVSLGWGHLASAAASIGVTVGEAGAQPRLLLHQADAAMYQAKRAGGAQIRMFTPAATEPGLVERPAVRQRDRRHDTVELPCVDS</sequence>
<dbReference type="InterPro" id="IPR029787">
    <property type="entry name" value="Nucleotide_cyclase"/>
</dbReference>
<keyword evidence="1" id="KW-1133">Transmembrane helix</keyword>
<dbReference type="SMART" id="SM00267">
    <property type="entry name" value="GGDEF"/>
    <property type="match status" value="1"/>
</dbReference>
<dbReference type="Gene3D" id="3.30.70.270">
    <property type="match status" value="1"/>
</dbReference>
<proteinExistence type="predicted"/>
<protein>
    <recommendedName>
        <fullName evidence="2">GGDEF domain-containing protein</fullName>
    </recommendedName>
</protein>
<comment type="caution">
    <text evidence="3">The sequence shown here is derived from an EMBL/GenBank/DDBJ whole genome shotgun (WGS) entry which is preliminary data.</text>
</comment>
<dbReference type="CDD" id="cd01949">
    <property type="entry name" value="GGDEF"/>
    <property type="match status" value="1"/>
</dbReference>
<keyword evidence="1" id="KW-0812">Transmembrane</keyword>
<feature type="domain" description="GGDEF" evidence="2">
    <location>
        <begin position="107"/>
        <end position="239"/>
    </location>
</feature>
<reference evidence="3" key="1">
    <citation type="journal article" date="2014" name="Int. J. Syst. Evol. Microbiol.">
        <title>Complete genome sequence of Corynebacterium casei LMG S-19264T (=DSM 44701T), isolated from a smear-ripened cheese.</title>
        <authorList>
            <consortium name="US DOE Joint Genome Institute (JGI-PGF)"/>
            <person name="Walter F."/>
            <person name="Albersmeier A."/>
            <person name="Kalinowski J."/>
            <person name="Ruckert C."/>
        </authorList>
    </citation>
    <scope>NUCLEOTIDE SEQUENCE</scope>
    <source>
        <strain evidence="3">JCM 3091</strain>
    </source>
</reference>
<dbReference type="EMBL" id="BMQC01000008">
    <property type="protein sequence ID" value="GGK31385.1"/>
    <property type="molecule type" value="Genomic_DNA"/>
</dbReference>
<dbReference type="SUPFAM" id="SSF55073">
    <property type="entry name" value="Nucleotide cyclase"/>
    <property type="match status" value="1"/>
</dbReference>
<gene>
    <name evidence="3" type="ORF">GCM10010124_25160</name>
</gene>
<name>A0A8J3BM37_9ACTN</name>
<dbReference type="RefSeq" id="WP_189114480.1">
    <property type="nucleotide sequence ID" value="NZ_BMQC01000008.1"/>
</dbReference>
<dbReference type="Proteomes" id="UP000662200">
    <property type="component" value="Unassembled WGS sequence"/>
</dbReference>
<dbReference type="InterPro" id="IPR000160">
    <property type="entry name" value="GGDEF_dom"/>
</dbReference>
<organism evidence="3 4">
    <name type="scientific">Pilimelia terevasa</name>
    <dbReference type="NCBI Taxonomy" id="53372"/>
    <lineage>
        <taxon>Bacteria</taxon>
        <taxon>Bacillati</taxon>
        <taxon>Actinomycetota</taxon>
        <taxon>Actinomycetes</taxon>
        <taxon>Micromonosporales</taxon>
        <taxon>Micromonosporaceae</taxon>
        <taxon>Pilimelia</taxon>
    </lineage>
</organism>
<dbReference type="AlphaFoldDB" id="A0A8J3BM37"/>
<dbReference type="InterPro" id="IPR052163">
    <property type="entry name" value="DGC-Regulatory_Protein"/>
</dbReference>
<evidence type="ECO:0000259" key="2">
    <source>
        <dbReference type="PROSITE" id="PS50887"/>
    </source>
</evidence>
<keyword evidence="4" id="KW-1185">Reference proteome</keyword>
<dbReference type="Pfam" id="PF00990">
    <property type="entry name" value="GGDEF"/>
    <property type="match status" value="1"/>
</dbReference>
<dbReference type="NCBIfam" id="TIGR00254">
    <property type="entry name" value="GGDEF"/>
    <property type="match status" value="1"/>
</dbReference>
<dbReference type="PANTHER" id="PTHR46663">
    <property type="entry name" value="DIGUANYLATE CYCLASE DGCT-RELATED"/>
    <property type="match status" value="1"/>
</dbReference>
<keyword evidence="1" id="KW-0472">Membrane</keyword>
<reference evidence="3" key="2">
    <citation type="submission" date="2020-09" db="EMBL/GenBank/DDBJ databases">
        <authorList>
            <person name="Sun Q."/>
            <person name="Ohkuma M."/>
        </authorList>
    </citation>
    <scope>NUCLEOTIDE SEQUENCE</scope>
    <source>
        <strain evidence="3">JCM 3091</strain>
    </source>
</reference>
<dbReference type="PROSITE" id="PS50887">
    <property type="entry name" value="GGDEF"/>
    <property type="match status" value="1"/>
</dbReference>
<evidence type="ECO:0000256" key="1">
    <source>
        <dbReference type="SAM" id="Phobius"/>
    </source>
</evidence>
<feature type="transmembrane region" description="Helical" evidence="1">
    <location>
        <begin position="49"/>
        <end position="70"/>
    </location>
</feature>
<evidence type="ECO:0000313" key="3">
    <source>
        <dbReference type="EMBL" id="GGK31385.1"/>
    </source>
</evidence>
<accession>A0A8J3BM37</accession>
<dbReference type="InterPro" id="IPR043128">
    <property type="entry name" value="Rev_trsase/Diguanyl_cyclase"/>
</dbReference>